<evidence type="ECO:0000313" key="1">
    <source>
        <dbReference type="EMBL" id="WRO20708.1"/>
    </source>
</evidence>
<dbReference type="KEGG" id="dbc:MFMK1_000497"/>
<protein>
    <submittedName>
        <fullName evidence="1">Uncharacterized protein</fullName>
    </submittedName>
</protein>
<proteinExistence type="predicted"/>
<reference evidence="1 2" key="1">
    <citation type="submission" date="2023-04" db="EMBL/GenBank/DDBJ databases">
        <authorList>
            <person name="Hsu D."/>
        </authorList>
    </citation>
    <scope>NUCLEOTIDE SEQUENCE [LARGE SCALE GENOMIC DNA]</scope>
    <source>
        <strain evidence="1 2">MK1</strain>
    </source>
</reference>
<dbReference type="AlphaFoldDB" id="A0AAU0UHF0"/>
<accession>A0AAU0UHF0</accession>
<dbReference type="EMBL" id="CP121694">
    <property type="protein sequence ID" value="WRO20708.1"/>
    <property type="molecule type" value="Genomic_DNA"/>
</dbReference>
<keyword evidence="2" id="KW-1185">Reference proteome</keyword>
<gene>
    <name evidence="1" type="ORF">MFMK1_000497</name>
</gene>
<organism evidence="1 2">
    <name type="scientific">Metallumcola ferriviriculae</name>
    <dbReference type="NCBI Taxonomy" id="3039180"/>
    <lineage>
        <taxon>Bacteria</taxon>
        <taxon>Bacillati</taxon>
        <taxon>Bacillota</taxon>
        <taxon>Clostridia</taxon>
        <taxon>Neomoorellales</taxon>
        <taxon>Desulfitibacteraceae</taxon>
        <taxon>Metallumcola</taxon>
    </lineage>
</organism>
<name>A0AAU0UHF0_9FIRM</name>
<evidence type="ECO:0000313" key="2">
    <source>
        <dbReference type="Proteomes" id="UP001329915"/>
    </source>
</evidence>
<sequence>MNKKRFILFAFVLVVALVVSWNLTKSEALPTLNAEEFPAELAGMPRVELSVGPDAVKNISGLHGTDIEIVEGLVAIYSTAKEDRQMIVWVSESRNKQEATKLLTIMDNMMPNSSAFSNYQVKILNGRTYYYVTGIGMDNYYYQKGKRLYWVAIKDKDPETVLLNIVDRF</sequence>
<dbReference type="RefSeq" id="WP_366923594.1">
    <property type="nucleotide sequence ID" value="NZ_CP121694.1"/>
</dbReference>
<dbReference type="Proteomes" id="UP001329915">
    <property type="component" value="Chromosome"/>
</dbReference>